<dbReference type="GO" id="GO:0055086">
    <property type="term" value="P:nucleobase-containing small molecule metabolic process"/>
    <property type="evidence" value="ECO:0007669"/>
    <property type="project" value="UniProtKB-ARBA"/>
</dbReference>
<dbReference type="InterPro" id="IPR006262">
    <property type="entry name" value="Cyt_deam_tetra"/>
</dbReference>
<dbReference type="Gene3D" id="3.40.140.10">
    <property type="entry name" value="Cytidine Deaminase, domain 2"/>
    <property type="match status" value="1"/>
</dbReference>
<organism evidence="17 18">
    <name type="scientific">Bdellovibrio bacteriovorus</name>
    <dbReference type="NCBI Taxonomy" id="959"/>
    <lineage>
        <taxon>Bacteria</taxon>
        <taxon>Pseudomonadati</taxon>
        <taxon>Bdellovibrionota</taxon>
        <taxon>Bdellovibrionia</taxon>
        <taxon>Bdellovibrionales</taxon>
        <taxon>Pseudobdellovibrionaceae</taxon>
        <taxon>Bdellovibrio</taxon>
    </lineage>
</organism>
<evidence type="ECO:0000259" key="16">
    <source>
        <dbReference type="PROSITE" id="PS51747"/>
    </source>
</evidence>
<dbReference type="GO" id="GO:0008270">
    <property type="term" value="F:zinc ion binding"/>
    <property type="evidence" value="ECO:0007669"/>
    <property type="project" value="UniProtKB-UniRule"/>
</dbReference>
<dbReference type="AlphaFoldDB" id="A0A150WHK2"/>
<dbReference type="EMBL" id="LUKE01000004">
    <property type="protein sequence ID" value="KYG63100.1"/>
    <property type="molecule type" value="Genomic_DNA"/>
</dbReference>
<keyword evidence="18" id="KW-1185">Reference proteome</keyword>
<dbReference type="NCBIfam" id="NF004064">
    <property type="entry name" value="PRK05578.1"/>
    <property type="match status" value="1"/>
</dbReference>
<comment type="cofactor">
    <cofactor evidence="1 14 15">
        <name>Zn(2+)</name>
        <dbReference type="ChEBI" id="CHEBI:29105"/>
    </cofactor>
</comment>
<dbReference type="GO" id="GO:0072527">
    <property type="term" value="P:pyrimidine-containing compound metabolic process"/>
    <property type="evidence" value="ECO:0007669"/>
    <property type="project" value="UniProtKB-ARBA"/>
</dbReference>
<dbReference type="InterPro" id="IPR002125">
    <property type="entry name" value="CMP_dCMP_dom"/>
</dbReference>
<evidence type="ECO:0000256" key="9">
    <source>
        <dbReference type="ARBA" id="ARBA00032005"/>
    </source>
</evidence>
<evidence type="ECO:0000256" key="10">
    <source>
        <dbReference type="ARBA" id="ARBA00049252"/>
    </source>
</evidence>
<dbReference type="GO" id="GO:0005829">
    <property type="term" value="C:cytosol"/>
    <property type="evidence" value="ECO:0007669"/>
    <property type="project" value="TreeGrafter"/>
</dbReference>
<comment type="catalytic activity">
    <reaction evidence="11 15">
        <text>cytidine + H2O + H(+) = uridine + NH4(+)</text>
        <dbReference type="Rhea" id="RHEA:16069"/>
        <dbReference type="ChEBI" id="CHEBI:15377"/>
        <dbReference type="ChEBI" id="CHEBI:15378"/>
        <dbReference type="ChEBI" id="CHEBI:16704"/>
        <dbReference type="ChEBI" id="CHEBI:17562"/>
        <dbReference type="ChEBI" id="CHEBI:28938"/>
        <dbReference type="EC" id="3.5.4.5"/>
    </reaction>
</comment>
<evidence type="ECO:0000256" key="13">
    <source>
        <dbReference type="PIRSR" id="PIRSR606262-2"/>
    </source>
</evidence>
<comment type="caution">
    <text evidence="17">The sequence shown here is derived from an EMBL/GenBank/DDBJ whole genome shotgun (WGS) entry which is preliminary data.</text>
</comment>
<evidence type="ECO:0000256" key="14">
    <source>
        <dbReference type="PIRSR" id="PIRSR606262-3"/>
    </source>
</evidence>
<evidence type="ECO:0000256" key="7">
    <source>
        <dbReference type="ARBA" id="ARBA00022801"/>
    </source>
</evidence>
<dbReference type="PANTHER" id="PTHR11644">
    <property type="entry name" value="CYTIDINE DEAMINASE"/>
    <property type="match status" value="1"/>
</dbReference>
<evidence type="ECO:0000256" key="5">
    <source>
        <dbReference type="ARBA" id="ARBA00018266"/>
    </source>
</evidence>
<feature type="binding site" evidence="14">
    <location>
        <position position="55"/>
    </location>
    <ligand>
        <name>Zn(2+)</name>
        <dbReference type="ChEBI" id="CHEBI:29105"/>
        <note>catalytic</note>
    </ligand>
</feature>
<evidence type="ECO:0000313" key="18">
    <source>
        <dbReference type="Proteomes" id="UP000075320"/>
    </source>
</evidence>
<evidence type="ECO:0000256" key="11">
    <source>
        <dbReference type="ARBA" id="ARBA00049558"/>
    </source>
</evidence>
<evidence type="ECO:0000256" key="4">
    <source>
        <dbReference type="ARBA" id="ARBA00012783"/>
    </source>
</evidence>
<dbReference type="EC" id="3.5.4.5" evidence="4 15"/>
<dbReference type="CDD" id="cd01283">
    <property type="entry name" value="cytidine_deaminase"/>
    <property type="match status" value="1"/>
</dbReference>
<comment type="similarity">
    <text evidence="3 15">Belongs to the cytidine and deoxycytidylate deaminase family.</text>
</comment>
<dbReference type="PROSITE" id="PS51747">
    <property type="entry name" value="CYT_DCMP_DEAMINASES_2"/>
    <property type="match status" value="1"/>
</dbReference>
<dbReference type="Proteomes" id="UP000075320">
    <property type="component" value="Unassembled WGS sequence"/>
</dbReference>
<evidence type="ECO:0000256" key="2">
    <source>
        <dbReference type="ARBA" id="ARBA00003949"/>
    </source>
</evidence>
<gene>
    <name evidence="17" type="ORF">AZI86_15380</name>
</gene>
<evidence type="ECO:0000256" key="3">
    <source>
        <dbReference type="ARBA" id="ARBA00006576"/>
    </source>
</evidence>
<evidence type="ECO:0000313" key="17">
    <source>
        <dbReference type="EMBL" id="KYG63100.1"/>
    </source>
</evidence>
<dbReference type="InterPro" id="IPR016192">
    <property type="entry name" value="APOBEC/CMP_deaminase_Zn-bd"/>
</dbReference>
<dbReference type="InterPro" id="IPR050202">
    <property type="entry name" value="Cyt/Deoxycyt_deaminase"/>
</dbReference>
<keyword evidence="7 15" id="KW-0378">Hydrolase</keyword>
<proteinExistence type="inferred from homology"/>
<name>A0A150WHK2_BDEBC</name>
<comment type="function">
    <text evidence="2 15">This enzyme scavenges exogenous and endogenous cytidine and 2'-deoxycytidine for UMP synthesis.</text>
</comment>
<feature type="binding site" evidence="14">
    <location>
        <position position="89"/>
    </location>
    <ligand>
        <name>Zn(2+)</name>
        <dbReference type="ChEBI" id="CHEBI:29105"/>
        <note>catalytic</note>
    </ligand>
</feature>
<dbReference type="RefSeq" id="WP_061836175.1">
    <property type="nucleotide sequence ID" value="NZ_LUKE01000004.1"/>
</dbReference>
<dbReference type="SUPFAM" id="SSF53927">
    <property type="entry name" value="Cytidine deaminase-like"/>
    <property type="match status" value="1"/>
</dbReference>
<dbReference type="OrthoDB" id="5294384at2"/>
<evidence type="ECO:0000256" key="15">
    <source>
        <dbReference type="RuleBase" id="RU364006"/>
    </source>
</evidence>
<keyword evidence="8 14" id="KW-0862">Zinc</keyword>
<comment type="catalytic activity">
    <reaction evidence="10 15">
        <text>2'-deoxycytidine + H2O + H(+) = 2'-deoxyuridine + NH4(+)</text>
        <dbReference type="Rhea" id="RHEA:13433"/>
        <dbReference type="ChEBI" id="CHEBI:15377"/>
        <dbReference type="ChEBI" id="CHEBI:15378"/>
        <dbReference type="ChEBI" id="CHEBI:15698"/>
        <dbReference type="ChEBI" id="CHEBI:16450"/>
        <dbReference type="ChEBI" id="CHEBI:28938"/>
        <dbReference type="EC" id="3.5.4.5"/>
    </reaction>
</comment>
<evidence type="ECO:0000256" key="6">
    <source>
        <dbReference type="ARBA" id="ARBA00022723"/>
    </source>
</evidence>
<evidence type="ECO:0000256" key="1">
    <source>
        <dbReference type="ARBA" id="ARBA00001947"/>
    </source>
</evidence>
<dbReference type="NCBIfam" id="TIGR01354">
    <property type="entry name" value="cyt_deam_tetra"/>
    <property type="match status" value="1"/>
</dbReference>
<feature type="binding site" evidence="13">
    <location>
        <begin position="44"/>
        <end position="50"/>
    </location>
    <ligand>
        <name>substrate</name>
    </ligand>
</feature>
<protein>
    <recommendedName>
        <fullName evidence="5 15">Cytidine deaminase</fullName>
        <ecNumber evidence="4 15">3.5.4.5</ecNumber>
    </recommendedName>
    <alternativeName>
        <fullName evidence="9 15">Cytidine aminohydrolase</fullName>
    </alternativeName>
</protein>
<dbReference type="FunFam" id="3.40.140.10:FF:000008">
    <property type="entry name" value="Cytidine deaminase"/>
    <property type="match status" value="1"/>
</dbReference>
<sequence>MNDTQKKLFDLAVKAQKNSHSPYSQARIGAAILMADGSVHAGCNVENASYGGTVCAERVAIFKAVSEGAQKQISEVLVVSTADKPWPPCGFCRQVIAEFATEKTLIHTANNKGTIKTFTFPEIFPEAFTPKHLA</sequence>
<dbReference type="GO" id="GO:0042802">
    <property type="term" value="F:identical protein binding"/>
    <property type="evidence" value="ECO:0007669"/>
    <property type="project" value="UniProtKB-ARBA"/>
</dbReference>
<feature type="binding site" evidence="14">
    <location>
        <position position="92"/>
    </location>
    <ligand>
        <name>Zn(2+)</name>
        <dbReference type="ChEBI" id="CHEBI:29105"/>
        <note>catalytic</note>
    </ligand>
</feature>
<dbReference type="InterPro" id="IPR016193">
    <property type="entry name" value="Cytidine_deaminase-like"/>
</dbReference>
<dbReference type="GO" id="GO:0004126">
    <property type="term" value="F:cytidine deaminase activity"/>
    <property type="evidence" value="ECO:0007669"/>
    <property type="project" value="UniProtKB-UniRule"/>
</dbReference>
<evidence type="ECO:0000256" key="12">
    <source>
        <dbReference type="PIRSR" id="PIRSR606262-1"/>
    </source>
</evidence>
<accession>A0A150WHK2</accession>
<reference evidence="17 18" key="1">
    <citation type="submission" date="2016-03" db="EMBL/GenBank/DDBJ databases">
        <authorList>
            <person name="Ploux O."/>
        </authorList>
    </citation>
    <scope>NUCLEOTIDE SEQUENCE [LARGE SCALE GENOMIC DNA]</scope>
    <source>
        <strain evidence="17 18">R0</strain>
    </source>
</reference>
<dbReference type="PROSITE" id="PS00903">
    <property type="entry name" value="CYT_DCMP_DEAMINASES_1"/>
    <property type="match status" value="1"/>
</dbReference>
<feature type="domain" description="CMP/dCMP-type deaminase" evidence="16">
    <location>
        <begin position="3"/>
        <end position="131"/>
    </location>
</feature>
<dbReference type="Pfam" id="PF00383">
    <property type="entry name" value="dCMP_cyt_deam_1"/>
    <property type="match status" value="1"/>
</dbReference>
<dbReference type="PANTHER" id="PTHR11644:SF2">
    <property type="entry name" value="CYTIDINE DEAMINASE"/>
    <property type="match status" value="1"/>
</dbReference>
<keyword evidence="6 14" id="KW-0479">Metal-binding</keyword>
<evidence type="ECO:0000256" key="8">
    <source>
        <dbReference type="ARBA" id="ARBA00022833"/>
    </source>
</evidence>
<feature type="active site" description="Proton donor" evidence="12">
    <location>
        <position position="57"/>
    </location>
</feature>